<proteinExistence type="inferred from homology"/>
<evidence type="ECO:0000313" key="7">
    <source>
        <dbReference type="EMBL" id="KAL1620195.1"/>
    </source>
</evidence>
<evidence type="ECO:0000256" key="4">
    <source>
        <dbReference type="ARBA" id="ARBA00023242"/>
    </source>
</evidence>
<keyword evidence="4" id="KW-0539">Nucleus</keyword>
<gene>
    <name evidence="7" type="primary">RPC10</name>
    <name evidence="7" type="ORF">SLS56_009786</name>
</gene>
<dbReference type="Gene3D" id="2.20.28.30">
    <property type="entry name" value="RNA polymerase ii, chain L"/>
    <property type="match status" value="1"/>
</dbReference>
<organism evidence="7 8">
    <name type="scientific">Neofusicoccum ribis</name>
    <dbReference type="NCBI Taxonomy" id="45134"/>
    <lineage>
        <taxon>Eukaryota</taxon>
        <taxon>Fungi</taxon>
        <taxon>Dikarya</taxon>
        <taxon>Ascomycota</taxon>
        <taxon>Pezizomycotina</taxon>
        <taxon>Dothideomycetes</taxon>
        <taxon>Dothideomycetes incertae sedis</taxon>
        <taxon>Botryosphaeriales</taxon>
        <taxon>Botryosphaeriaceae</taxon>
        <taxon>Neofusicoccum</taxon>
    </lineage>
</organism>
<reference evidence="7 8" key="1">
    <citation type="submission" date="2024-02" db="EMBL/GenBank/DDBJ databases">
        <title>De novo assembly and annotation of 12 fungi associated with fruit tree decline syndrome in Ontario, Canada.</title>
        <authorList>
            <person name="Sulman M."/>
            <person name="Ellouze W."/>
            <person name="Ilyukhin E."/>
        </authorList>
    </citation>
    <scope>NUCLEOTIDE SEQUENCE [LARGE SCALE GENOMIC DNA]</scope>
    <source>
        <strain evidence="7 8">M1-105</strain>
    </source>
</reference>
<sequence length="76" mass="8261">MSQAYQPPPSGGAGGHQGGSSGAVAFEDTTKPVAYLCGDCDAKVILRRGDQIMCRECGHRVLYKERTNRMVQFEAR</sequence>
<comment type="caution">
    <text evidence="7">The sequence shown here is derived from an EMBL/GenBank/DDBJ whole genome shotgun (WGS) entry which is preliminary data.</text>
</comment>
<dbReference type="EMBL" id="JAJVDC020000173">
    <property type="protein sequence ID" value="KAL1620195.1"/>
    <property type="molecule type" value="Genomic_DNA"/>
</dbReference>
<dbReference type="InterPro" id="IPR006591">
    <property type="entry name" value="RNAP_P/RPABC4"/>
</dbReference>
<dbReference type="Pfam" id="PF03604">
    <property type="entry name" value="Zn_ribbon_RPAB4"/>
    <property type="match status" value="1"/>
</dbReference>
<evidence type="ECO:0000256" key="3">
    <source>
        <dbReference type="ARBA" id="ARBA00022833"/>
    </source>
</evidence>
<feature type="region of interest" description="Disordered" evidence="6">
    <location>
        <begin position="1"/>
        <end position="24"/>
    </location>
</feature>
<keyword evidence="7" id="KW-0804">Transcription</keyword>
<evidence type="ECO:0000256" key="2">
    <source>
        <dbReference type="ARBA" id="ARBA00022723"/>
    </source>
</evidence>
<keyword evidence="8" id="KW-1185">Reference proteome</keyword>
<comment type="similarity">
    <text evidence="5">Belongs to the archaeal Rpo12/eukaryotic RPC10 RNA polymerase subunit family.</text>
</comment>
<dbReference type="PANTHER" id="PTHR12056">
    <property type="entry name" value="DNA-DIRECTED RNA POLYMERASES I, II, AND III"/>
    <property type="match status" value="1"/>
</dbReference>
<comment type="subcellular location">
    <subcellularLocation>
        <location evidence="1">Nucleus</location>
    </subcellularLocation>
</comment>
<feature type="compositionally biased region" description="Pro residues" evidence="6">
    <location>
        <begin position="1"/>
        <end position="10"/>
    </location>
</feature>
<dbReference type="InterPro" id="IPR039747">
    <property type="entry name" value="RPABC4"/>
</dbReference>
<evidence type="ECO:0000256" key="6">
    <source>
        <dbReference type="SAM" id="MobiDB-lite"/>
    </source>
</evidence>
<dbReference type="SMART" id="SM00659">
    <property type="entry name" value="RPOLCX"/>
    <property type="match status" value="1"/>
</dbReference>
<keyword evidence="7" id="KW-0240">DNA-directed RNA polymerase</keyword>
<dbReference type="GO" id="GO:0000428">
    <property type="term" value="C:DNA-directed RNA polymerase complex"/>
    <property type="evidence" value="ECO:0007669"/>
    <property type="project" value="UniProtKB-KW"/>
</dbReference>
<evidence type="ECO:0000256" key="5">
    <source>
        <dbReference type="ARBA" id="ARBA00025770"/>
    </source>
</evidence>
<keyword evidence="3" id="KW-0862">Zinc</keyword>
<evidence type="ECO:0000256" key="1">
    <source>
        <dbReference type="ARBA" id="ARBA00004123"/>
    </source>
</evidence>
<feature type="compositionally biased region" description="Gly residues" evidence="6">
    <location>
        <begin position="11"/>
        <end position="21"/>
    </location>
</feature>
<dbReference type="SUPFAM" id="SSF63393">
    <property type="entry name" value="RNA polymerase subunits"/>
    <property type="match status" value="1"/>
</dbReference>
<protein>
    <submittedName>
        <fullName evidence="7">DNA-directed RNA polymerase core subunit rpc10</fullName>
    </submittedName>
</protein>
<evidence type="ECO:0000313" key="8">
    <source>
        <dbReference type="Proteomes" id="UP001521116"/>
    </source>
</evidence>
<keyword evidence="2" id="KW-0479">Metal-binding</keyword>
<name>A0ABR3SGC5_9PEZI</name>
<dbReference type="InterPro" id="IPR029040">
    <property type="entry name" value="RPABC4/Spt4"/>
</dbReference>
<dbReference type="Proteomes" id="UP001521116">
    <property type="component" value="Unassembled WGS sequence"/>
</dbReference>
<accession>A0ABR3SGC5</accession>
<dbReference type="PANTHER" id="PTHR12056:SF2">
    <property type="entry name" value="GEO11084P1"/>
    <property type="match status" value="1"/>
</dbReference>